<evidence type="ECO:0000256" key="8">
    <source>
        <dbReference type="ARBA" id="ARBA00023143"/>
    </source>
</evidence>
<evidence type="ECO:0000256" key="11">
    <source>
        <dbReference type="SAM" id="Phobius"/>
    </source>
</evidence>
<keyword evidence="8 9" id="KW-0975">Bacterial flagellum</keyword>
<dbReference type="PRINTS" id="PR01009">
    <property type="entry name" value="FLGMRINGFLIF"/>
</dbReference>
<dbReference type="GO" id="GO:0009431">
    <property type="term" value="C:bacterial-type flagellum basal body, MS ring"/>
    <property type="evidence" value="ECO:0007669"/>
    <property type="project" value="InterPro"/>
</dbReference>
<dbReference type="GO" id="GO:0005886">
    <property type="term" value="C:plasma membrane"/>
    <property type="evidence" value="ECO:0007669"/>
    <property type="project" value="UniProtKB-SubCell"/>
</dbReference>
<dbReference type="GO" id="GO:0071973">
    <property type="term" value="P:bacterial-type flagellum-dependent cell motility"/>
    <property type="evidence" value="ECO:0007669"/>
    <property type="project" value="InterPro"/>
</dbReference>
<keyword evidence="15" id="KW-1185">Reference proteome</keyword>
<dbReference type="InterPro" id="IPR043427">
    <property type="entry name" value="YscJ/FliF"/>
</dbReference>
<dbReference type="NCBIfam" id="TIGR00206">
    <property type="entry name" value="fliF"/>
    <property type="match status" value="1"/>
</dbReference>
<feature type="compositionally biased region" description="Low complexity" evidence="10">
    <location>
        <begin position="308"/>
        <end position="321"/>
    </location>
</feature>
<dbReference type="InterPro" id="IPR000067">
    <property type="entry name" value="FlgMring_FliF"/>
</dbReference>
<feature type="region of interest" description="Disordered" evidence="10">
    <location>
        <begin position="301"/>
        <end position="368"/>
    </location>
</feature>
<feature type="compositionally biased region" description="Basic and acidic residues" evidence="10">
    <location>
        <begin position="358"/>
        <end position="368"/>
    </location>
</feature>
<dbReference type="InterPro" id="IPR013556">
    <property type="entry name" value="Flag_M-ring_C"/>
</dbReference>
<keyword evidence="4" id="KW-1003">Cell membrane</keyword>
<evidence type="ECO:0000256" key="4">
    <source>
        <dbReference type="ARBA" id="ARBA00022475"/>
    </source>
</evidence>
<dbReference type="GO" id="GO:0003774">
    <property type="term" value="F:cytoskeletal motor activity"/>
    <property type="evidence" value="ECO:0007669"/>
    <property type="project" value="InterPro"/>
</dbReference>
<comment type="function">
    <text evidence="9">The M ring may be actively involved in energy transduction.</text>
</comment>
<evidence type="ECO:0000256" key="3">
    <source>
        <dbReference type="ARBA" id="ARBA00007971"/>
    </source>
</evidence>
<keyword evidence="7 11" id="KW-0472">Membrane</keyword>
<evidence type="ECO:0000313" key="14">
    <source>
        <dbReference type="EMBL" id="SEF44418.1"/>
    </source>
</evidence>
<dbReference type="InterPro" id="IPR006182">
    <property type="entry name" value="FliF_N_dom"/>
</dbReference>
<feature type="compositionally biased region" description="Polar residues" evidence="10">
    <location>
        <begin position="345"/>
        <end position="357"/>
    </location>
</feature>
<keyword evidence="14" id="KW-0966">Cell projection</keyword>
<dbReference type="Pfam" id="PF08345">
    <property type="entry name" value="YscJ_FliF_C"/>
    <property type="match status" value="1"/>
</dbReference>
<evidence type="ECO:0000256" key="2">
    <source>
        <dbReference type="ARBA" id="ARBA00004651"/>
    </source>
</evidence>
<keyword evidence="14" id="KW-0282">Flagellum</keyword>
<dbReference type="PANTHER" id="PTHR30046:SF0">
    <property type="entry name" value="FLAGELLAR M-RING PROTEIN"/>
    <property type="match status" value="1"/>
</dbReference>
<dbReference type="Gene3D" id="3.30.300.30">
    <property type="match status" value="1"/>
</dbReference>
<evidence type="ECO:0000256" key="7">
    <source>
        <dbReference type="ARBA" id="ARBA00023136"/>
    </source>
</evidence>
<comment type="similarity">
    <text evidence="3 9">Belongs to the FliF family.</text>
</comment>
<evidence type="ECO:0000313" key="15">
    <source>
        <dbReference type="Proteomes" id="UP000236752"/>
    </source>
</evidence>
<accession>A0A1H5S3F2</accession>
<organism evidence="14 15">
    <name type="scientific">Thalassococcus halodurans</name>
    <dbReference type="NCBI Taxonomy" id="373675"/>
    <lineage>
        <taxon>Bacteria</taxon>
        <taxon>Pseudomonadati</taxon>
        <taxon>Pseudomonadota</taxon>
        <taxon>Alphaproteobacteria</taxon>
        <taxon>Rhodobacterales</taxon>
        <taxon>Roseobacteraceae</taxon>
        <taxon>Thalassococcus</taxon>
    </lineage>
</organism>
<evidence type="ECO:0000256" key="6">
    <source>
        <dbReference type="ARBA" id="ARBA00022989"/>
    </source>
</evidence>
<dbReference type="PANTHER" id="PTHR30046">
    <property type="entry name" value="FLAGELLAR M-RING PROTEIN"/>
    <property type="match status" value="1"/>
</dbReference>
<protein>
    <recommendedName>
        <fullName evidence="9">Flagellar M-ring protein</fullName>
    </recommendedName>
</protein>
<name>A0A1H5S3F2_9RHOB</name>
<dbReference type="InterPro" id="IPR045851">
    <property type="entry name" value="AMP-bd_C_sf"/>
</dbReference>
<evidence type="ECO:0000259" key="13">
    <source>
        <dbReference type="Pfam" id="PF08345"/>
    </source>
</evidence>
<dbReference type="Proteomes" id="UP000236752">
    <property type="component" value="Unassembled WGS sequence"/>
</dbReference>
<dbReference type="Pfam" id="PF01514">
    <property type="entry name" value="YscJ_FliF"/>
    <property type="match status" value="1"/>
</dbReference>
<proteinExistence type="inferred from homology"/>
<keyword evidence="14" id="KW-0969">Cilium</keyword>
<evidence type="ECO:0000256" key="5">
    <source>
        <dbReference type="ARBA" id="ARBA00022692"/>
    </source>
</evidence>
<reference evidence="14 15" key="1">
    <citation type="submission" date="2016-10" db="EMBL/GenBank/DDBJ databases">
        <authorList>
            <person name="de Groot N.N."/>
        </authorList>
    </citation>
    <scope>NUCLEOTIDE SEQUENCE [LARGE SCALE GENOMIC DNA]</scope>
    <source>
        <strain evidence="14 15">DSM 26915</strain>
    </source>
</reference>
<keyword evidence="5 11" id="KW-0812">Transmembrane</keyword>
<sequence>MSMDSSPNPMVPAQAADTSLVGRSISVVSRLTGMADQPALRRALPAVAMVMIAAASLALYLLLTPSDRVALQHGLPEAEKSRALDALIANGFDAKLDPTTGTLTVGPDEFYRARMVLASEGLPQGQPDGLSTITDMPMGTSRSVEAARLRRMQELDLARSITELRPVRSARVHLALPERSAFVRDQQPPQASVVLNLVPGMSISEAQVRAIVSLVSAAIPQMPRENVSVVDQTGRLLSKDPEDPFNAMTDRHMRHQLEMETLYRERILALITPIVGPGNAAVEVTLDIDFTRSEVTSEEYAPELTAVRSEQMSSQTSSSREAGGIPGTVANTPPPEPVLGDEVNQADQTVANGNMSKSETRNYEVSRRVETIQPESAVIRRVNAAVLLRTPTPEDPEAPATFPAETLAEIERLTKGAVGFEDGRNDVVIVSSSPFVDVEMVEATPVWHEASWLPTAGRILAQIVIFGIITLGVLRPLLNRLLPPVQDNSTTAMNISESVEVGPGETLSTLRAKLDEVAPDAEDLNGALSYEEKIKLLKGLAESESPRIATAFQNMIASDQEVTT</sequence>
<comment type="subcellular location">
    <subcellularLocation>
        <location evidence="1 9">Bacterial flagellum basal body</location>
    </subcellularLocation>
    <subcellularLocation>
        <location evidence="2">Cell membrane</location>
        <topology evidence="2">Multi-pass membrane protein</topology>
    </subcellularLocation>
</comment>
<gene>
    <name evidence="14" type="ORF">SAMN04488045_0069</name>
</gene>
<evidence type="ECO:0000256" key="1">
    <source>
        <dbReference type="ARBA" id="ARBA00004117"/>
    </source>
</evidence>
<evidence type="ECO:0000256" key="9">
    <source>
        <dbReference type="PIRNR" id="PIRNR004862"/>
    </source>
</evidence>
<evidence type="ECO:0000259" key="12">
    <source>
        <dbReference type="Pfam" id="PF01514"/>
    </source>
</evidence>
<feature type="transmembrane region" description="Helical" evidence="11">
    <location>
        <begin position="43"/>
        <end position="63"/>
    </location>
</feature>
<evidence type="ECO:0000256" key="10">
    <source>
        <dbReference type="SAM" id="MobiDB-lite"/>
    </source>
</evidence>
<feature type="domain" description="Flagellar M-ring C-terminal" evidence="13">
    <location>
        <begin position="272"/>
        <end position="435"/>
    </location>
</feature>
<keyword evidence="6 11" id="KW-1133">Transmembrane helix</keyword>
<dbReference type="PIRSF" id="PIRSF004862">
    <property type="entry name" value="FliF"/>
    <property type="match status" value="1"/>
</dbReference>
<dbReference type="AlphaFoldDB" id="A0A1H5S3F2"/>
<feature type="domain" description="Flagellar M-ring N-terminal" evidence="12">
    <location>
        <begin position="67"/>
        <end position="238"/>
    </location>
</feature>
<dbReference type="EMBL" id="FNUZ01000001">
    <property type="protein sequence ID" value="SEF44418.1"/>
    <property type="molecule type" value="Genomic_DNA"/>
</dbReference>